<feature type="signal peptide" evidence="2">
    <location>
        <begin position="1"/>
        <end position="27"/>
    </location>
</feature>
<sequence>MTVEEGWPLLLILSLCVILCLHSPTIAPPFSFVLQGELLRFHLLERLRPLMIKKSTSLAVSMMGRLLTHPLQLSNKLYFDCAWHFDTLEPAYADVHRLERERRKRISIIYVVHPSPWNDSRPCFNMLGCRMVMHYASHRRNVLEPCDSTSTYHSTRTVTISSTITNHFPLFSPTSYWSIDSSVSGGIGTPKYTNSYPPPTSSSTPWTISSSVSAGSSCPAVSLATLTVTPYSCVATPTSTVYFSVTSTIVEEITATRVIGTPPPPGTVTLTTTRYYGTPAPPSIITVTKVNTSILTTPPTTVTRESTVFDTTTLTVRFPFTVHTTTTSTTAALWPTPPLCTPCGASSRDATTVLTETVYTSTTTTLPTPSPPSSSTPGSTVSSVEGVTSTPTLNPTSEVGPPFGTWSTTRPSYGPPTYAASPEPVFSVVRGEEGWERKVVE</sequence>
<evidence type="ECO:0000313" key="3">
    <source>
        <dbReference type="EMBL" id="KAK7610203.1"/>
    </source>
</evidence>
<name>A0ABR1N4R1_9PEZI</name>
<feature type="compositionally biased region" description="Low complexity" evidence="1">
    <location>
        <begin position="375"/>
        <end position="392"/>
    </location>
</feature>
<reference evidence="3 4" key="1">
    <citation type="submission" date="2024-04" db="EMBL/GenBank/DDBJ databases">
        <title>Phyllosticta paracitricarpa is synonymous to the EU quarantine fungus P. citricarpa based on phylogenomic analyses.</title>
        <authorList>
            <consortium name="Lawrence Berkeley National Laboratory"/>
            <person name="Van ingen-buijs V.A."/>
            <person name="Van westerhoven A.C."/>
            <person name="Haridas S."/>
            <person name="Skiadas P."/>
            <person name="Martin F."/>
            <person name="Groenewald J.Z."/>
            <person name="Crous P.W."/>
            <person name="Seidl M.F."/>
        </authorList>
    </citation>
    <scope>NUCLEOTIDE SEQUENCE [LARGE SCALE GENOMIC DNA]</scope>
    <source>
        <strain evidence="3 4">CBS 141358</strain>
    </source>
</reference>
<feature type="chain" id="PRO_5047048774" evidence="2">
    <location>
        <begin position="28"/>
        <end position="441"/>
    </location>
</feature>
<feature type="region of interest" description="Disordered" evidence="1">
    <location>
        <begin position="361"/>
        <end position="422"/>
    </location>
</feature>
<gene>
    <name evidence="3" type="ORF">JOL62DRAFT_621618</name>
</gene>
<keyword evidence="2" id="KW-0732">Signal</keyword>
<accession>A0ABR1N4R1</accession>
<organism evidence="3 4">
    <name type="scientific">Phyllosticta paracitricarpa</name>
    <dbReference type="NCBI Taxonomy" id="2016321"/>
    <lineage>
        <taxon>Eukaryota</taxon>
        <taxon>Fungi</taxon>
        <taxon>Dikarya</taxon>
        <taxon>Ascomycota</taxon>
        <taxon>Pezizomycotina</taxon>
        <taxon>Dothideomycetes</taxon>
        <taxon>Dothideomycetes incertae sedis</taxon>
        <taxon>Botryosphaeriales</taxon>
        <taxon>Phyllostictaceae</taxon>
        <taxon>Phyllosticta</taxon>
    </lineage>
</organism>
<evidence type="ECO:0000313" key="4">
    <source>
        <dbReference type="Proteomes" id="UP001367316"/>
    </source>
</evidence>
<proteinExistence type="predicted"/>
<dbReference type="EMBL" id="JBBPBF010000019">
    <property type="protein sequence ID" value="KAK7610203.1"/>
    <property type="molecule type" value="Genomic_DNA"/>
</dbReference>
<keyword evidence="4" id="KW-1185">Reference proteome</keyword>
<dbReference type="Proteomes" id="UP001367316">
    <property type="component" value="Unassembled WGS sequence"/>
</dbReference>
<protein>
    <submittedName>
        <fullName evidence="3">Uncharacterized protein</fullName>
    </submittedName>
</protein>
<evidence type="ECO:0000256" key="1">
    <source>
        <dbReference type="SAM" id="MobiDB-lite"/>
    </source>
</evidence>
<evidence type="ECO:0000256" key="2">
    <source>
        <dbReference type="SAM" id="SignalP"/>
    </source>
</evidence>
<comment type="caution">
    <text evidence="3">The sequence shown here is derived from an EMBL/GenBank/DDBJ whole genome shotgun (WGS) entry which is preliminary data.</text>
</comment>